<dbReference type="EMBL" id="BARW01023677">
    <property type="protein sequence ID" value="GAI98467.1"/>
    <property type="molecule type" value="Genomic_DNA"/>
</dbReference>
<protein>
    <submittedName>
        <fullName evidence="2">Uncharacterized protein</fullName>
    </submittedName>
</protein>
<evidence type="ECO:0000313" key="2">
    <source>
        <dbReference type="EMBL" id="GAI98467.1"/>
    </source>
</evidence>
<dbReference type="AlphaFoldDB" id="X1SZK3"/>
<gene>
    <name evidence="2" type="ORF">S12H4_39214</name>
</gene>
<accession>X1SZK3</accession>
<evidence type="ECO:0000256" key="1">
    <source>
        <dbReference type="SAM" id="MobiDB-lite"/>
    </source>
</evidence>
<organism evidence="2">
    <name type="scientific">marine sediment metagenome</name>
    <dbReference type="NCBI Taxonomy" id="412755"/>
    <lineage>
        <taxon>unclassified sequences</taxon>
        <taxon>metagenomes</taxon>
        <taxon>ecological metagenomes</taxon>
    </lineage>
</organism>
<sequence>MDVFDLRDTLIKDYADYSGSFVRIRDSRIKNHVQAELESTLLWPDPLRYFPTPRDAVDYIMETFPIVKKKDIKAHGRYRTKVTILEIYDDKQRAIDTGIPYQTRLDPPPGPPTDAESNIIPMEKWDDLDPHLISHIHPPKEGQ</sequence>
<proteinExistence type="predicted"/>
<name>X1SZK3_9ZZZZ</name>
<comment type="caution">
    <text evidence="2">The sequence shown here is derived from an EMBL/GenBank/DDBJ whole genome shotgun (WGS) entry which is preliminary data.</text>
</comment>
<feature type="region of interest" description="Disordered" evidence="1">
    <location>
        <begin position="99"/>
        <end position="118"/>
    </location>
</feature>
<reference evidence="2" key="1">
    <citation type="journal article" date="2014" name="Front. Microbiol.">
        <title>High frequency of phylogenetically diverse reductive dehalogenase-homologous genes in deep subseafloor sedimentary metagenomes.</title>
        <authorList>
            <person name="Kawai M."/>
            <person name="Futagami T."/>
            <person name="Toyoda A."/>
            <person name="Takaki Y."/>
            <person name="Nishi S."/>
            <person name="Hori S."/>
            <person name="Arai W."/>
            <person name="Tsubouchi T."/>
            <person name="Morono Y."/>
            <person name="Uchiyama I."/>
            <person name="Ito T."/>
            <person name="Fujiyama A."/>
            <person name="Inagaki F."/>
            <person name="Takami H."/>
        </authorList>
    </citation>
    <scope>NUCLEOTIDE SEQUENCE</scope>
    <source>
        <strain evidence="2">Expedition CK06-06</strain>
    </source>
</reference>